<feature type="compositionally biased region" description="Low complexity" evidence="1">
    <location>
        <begin position="181"/>
        <end position="193"/>
    </location>
</feature>
<dbReference type="Proteomes" id="UP000282515">
    <property type="component" value="Unassembled WGS sequence"/>
</dbReference>
<feature type="compositionally biased region" description="Basic and acidic residues" evidence="1">
    <location>
        <begin position="77"/>
        <end position="105"/>
    </location>
</feature>
<comment type="caution">
    <text evidence="2">The sequence shown here is derived from an EMBL/GenBank/DDBJ whole genome shotgun (WGS) entry which is preliminary data.</text>
</comment>
<organism evidence="2 3">
    <name type="scientific">Aeromicrobium phragmitis</name>
    <dbReference type="NCBI Taxonomy" id="2478914"/>
    <lineage>
        <taxon>Bacteria</taxon>
        <taxon>Bacillati</taxon>
        <taxon>Actinomycetota</taxon>
        <taxon>Actinomycetes</taxon>
        <taxon>Propionibacteriales</taxon>
        <taxon>Nocardioidaceae</taxon>
        <taxon>Aeromicrobium</taxon>
    </lineage>
</organism>
<reference evidence="2 3" key="1">
    <citation type="submission" date="2018-10" db="EMBL/GenBank/DDBJ databases">
        <title>Aeromicrobium sp. 9W16Y-2 whole genome shotgun sequence.</title>
        <authorList>
            <person name="Li F."/>
        </authorList>
    </citation>
    <scope>NUCLEOTIDE SEQUENCE [LARGE SCALE GENOMIC DNA]</scope>
    <source>
        <strain evidence="2 3">9W16Y-2</strain>
    </source>
</reference>
<accession>A0A3L8PF36</accession>
<keyword evidence="3" id="KW-1185">Reference proteome</keyword>
<evidence type="ECO:0000313" key="2">
    <source>
        <dbReference type="EMBL" id="RLV53449.1"/>
    </source>
</evidence>
<dbReference type="EMBL" id="RDBF01000039">
    <property type="protein sequence ID" value="RLV53449.1"/>
    <property type="molecule type" value="Genomic_DNA"/>
</dbReference>
<feature type="region of interest" description="Disordered" evidence="1">
    <location>
        <begin position="76"/>
        <end position="105"/>
    </location>
</feature>
<proteinExistence type="predicted"/>
<sequence>MKGWEPGRQRLPVAASEIVKHAVEGHCCHDTAGAGETPLYGASQASCERSVHDRAPVVPVVPRRTEKIRGHRVRALLHREGDERPSQGREAADLDGRRSDPSGEDFRMIECKREPDISKNLFRPLRIRGPRSGTQAFERDRVIAIPVKRAQPSGSCPAQHPPGLRGEPLRFVDHQHEGTFGLVSHASPSSSLGLPPPGAARTGGHR</sequence>
<evidence type="ECO:0000313" key="3">
    <source>
        <dbReference type="Proteomes" id="UP000282515"/>
    </source>
</evidence>
<protein>
    <submittedName>
        <fullName evidence="2">Uncharacterized protein</fullName>
    </submittedName>
</protein>
<name>A0A3L8PF36_9ACTN</name>
<dbReference type="AlphaFoldDB" id="A0A3L8PF36"/>
<evidence type="ECO:0000256" key="1">
    <source>
        <dbReference type="SAM" id="MobiDB-lite"/>
    </source>
</evidence>
<feature type="region of interest" description="Disordered" evidence="1">
    <location>
        <begin position="177"/>
        <end position="206"/>
    </location>
</feature>
<gene>
    <name evidence="2" type="ORF">D9V41_16125</name>
</gene>